<evidence type="ECO:0000256" key="4">
    <source>
        <dbReference type="ARBA" id="ARBA00022490"/>
    </source>
</evidence>
<dbReference type="InterPro" id="IPR053926">
    <property type="entry name" value="RecX_HTH_1st"/>
</dbReference>
<evidence type="ECO:0000256" key="3">
    <source>
        <dbReference type="ARBA" id="ARBA00018111"/>
    </source>
</evidence>
<organism evidence="6">
    <name type="scientific">candidate division CPR3 bacterium</name>
    <dbReference type="NCBI Taxonomy" id="2268181"/>
    <lineage>
        <taxon>Bacteria</taxon>
        <taxon>Bacteria division CPR3</taxon>
    </lineage>
</organism>
<sequence>MQITKIEIQKKRKDRYNIYIDDEFRFGVDEGILIDFDLRKDREISEEEIEKIENEEVVVAAFNSALRSLKLRDRSEKEIRDKLKQKEFAVSAIDKVVEKLYHLDFLNDKRFAEIFVRDRMKLKPKGKRAGR</sequence>
<name>A0A7C4M0P6_UNCC3</name>
<dbReference type="GO" id="GO:0006282">
    <property type="term" value="P:regulation of DNA repair"/>
    <property type="evidence" value="ECO:0007669"/>
    <property type="project" value="InterPro"/>
</dbReference>
<dbReference type="InterPro" id="IPR003783">
    <property type="entry name" value="Regulatory_RecX"/>
</dbReference>
<gene>
    <name evidence="6" type="ORF">ENT43_02295</name>
</gene>
<protein>
    <recommendedName>
        <fullName evidence="3">Regulatory protein RecX</fullName>
    </recommendedName>
</protein>
<comment type="similarity">
    <text evidence="2">Belongs to the RecX family.</text>
</comment>
<dbReference type="Gene3D" id="1.10.10.10">
    <property type="entry name" value="Winged helix-like DNA-binding domain superfamily/Winged helix DNA-binding domain"/>
    <property type="match status" value="2"/>
</dbReference>
<dbReference type="InterPro" id="IPR036388">
    <property type="entry name" value="WH-like_DNA-bd_sf"/>
</dbReference>
<feature type="domain" description="RecX first three-helical" evidence="5">
    <location>
        <begin position="61"/>
        <end position="100"/>
    </location>
</feature>
<keyword evidence="4" id="KW-0963">Cytoplasm</keyword>
<dbReference type="GO" id="GO:0005737">
    <property type="term" value="C:cytoplasm"/>
    <property type="evidence" value="ECO:0007669"/>
    <property type="project" value="UniProtKB-SubCell"/>
</dbReference>
<accession>A0A7C4M0P6</accession>
<comment type="caution">
    <text evidence="6">The sequence shown here is derived from an EMBL/GenBank/DDBJ whole genome shotgun (WGS) entry which is preliminary data.</text>
</comment>
<comment type="subcellular location">
    <subcellularLocation>
        <location evidence="1">Cytoplasm</location>
    </subcellularLocation>
</comment>
<dbReference type="EMBL" id="DSYQ01000009">
    <property type="protein sequence ID" value="HGT71070.1"/>
    <property type="molecule type" value="Genomic_DNA"/>
</dbReference>
<dbReference type="Pfam" id="PF21982">
    <property type="entry name" value="RecX_HTH1"/>
    <property type="match status" value="1"/>
</dbReference>
<evidence type="ECO:0000259" key="5">
    <source>
        <dbReference type="Pfam" id="PF21982"/>
    </source>
</evidence>
<evidence type="ECO:0000256" key="2">
    <source>
        <dbReference type="ARBA" id="ARBA00009695"/>
    </source>
</evidence>
<evidence type="ECO:0000313" key="6">
    <source>
        <dbReference type="EMBL" id="HGT71070.1"/>
    </source>
</evidence>
<evidence type="ECO:0000256" key="1">
    <source>
        <dbReference type="ARBA" id="ARBA00004496"/>
    </source>
</evidence>
<dbReference type="AlphaFoldDB" id="A0A7C4M0P6"/>
<dbReference type="PANTHER" id="PTHR33602">
    <property type="entry name" value="REGULATORY PROTEIN RECX FAMILY PROTEIN"/>
    <property type="match status" value="1"/>
</dbReference>
<reference evidence="6" key="1">
    <citation type="journal article" date="2020" name="mSystems">
        <title>Genome- and Community-Level Interaction Insights into Carbon Utilization and Element Cycling Functions of Hydrothermarchaeota in Hydrothermal Sediment.</title>
        <authorList>
            <person name="Zhou Z."/>
            <person name="Liu Y."/>
            <person name="Xu W."/>
            <person name="Pan J."/>
            <person name="Luo Z.H."/>
            <person name="Li M."/>
        </authorList>
    </citation>
    <scope>NUCLEOTIDE SEQUENCE [LARGE SCALE GENOMIC DNA]</scope>
    <source>
        <strain evidence="6">SpSt-579</strain>
    </source>
</reference>
<dbReference type="PANTHER" id="PTHR33602:SF1">
    <property type="entry name" value="REGULATORY PROTEIN RECX FAMILY PROTEIN"/>
    <property type="match status" value="1"/>
</dbReference>
<proteinExistence type="inferred from homology"/>